<organism evidence="1 2">
    <name type="scientific">Pelosinus propionicus DSM 13327</name>
    <dbReference type="NCBI Taxonomy" id="1123291"/>
    <lineage>
        <taxon>Bacteria</taxon>
        <taxon>Bacillati</taxon>
        <taxon>Bacillota</taxon>
        <taxon>Negativicutes</taxon>
        <taxon>Selenomonadales</taxon>
        <taxon>Sporomusaceae</taxon>
        <taxon>Pelosinus</taxon>
    </lineage>
</organism>
<accession>A0A1I4JHC5</accession>
<name>A0A1I4JHC5_9FIRM</name>
<protein>
    <recommendedName>
        <fullName evidence="3">PIN domain-containing protein</fullName>
    </recommendedName>
</protein>
<dbReference type="AlphaFoldDB" id="A0A1I4JHC5"/>
<dbReference type="OrthoDB" id="3078800at2"/>
<reference evidence="2" key="1">
    <citation type="submission" date="2016-10" db="EMBL/GenBank/DDBJ databases">
        <authorList>
            <person name="Varghese N."/>
            <person name="Submissions S."/>
        </authorList>
    </citation>
    <scope>NUCLEOTIDE SEQUENCE [LARGE SCALE GENOMIC DNA]</scope>
    <source>
        <strain evidence="2">DSM 13327</strain>
    </source>
</reference>
<dbReference type="EMBL" id="FOTS01000012">
    <property type="protein sequence ID" value="SFL65988.1"/>
    <property type="molecule type" value="Genomic_DNA"/>
</dbReference>
<dbReference type="STRING" id="1123291.SAMN04490355_101290"/>
<dbReference type="InterPro" id="IPR029060">
    <property type="entry name" value="PIN-like_dom_sf"/>
</dbReference>
<sequence length="169" mass="19727">MTNYKESVKMMIDTNIYDKLFEDDISRDRLIEQIKTGNIKLYSNKIIEGELEAIDLNRYPEKTDKKEWLLKFLNEFTENVATEVFAYDVVGSGYDESKWISSENEKLYSNIKPDGDPKNDIKDRIIALTANADVDILVTNDHIKQSVEEVISIKVLDYKNFIDYINNIR</sequence>
<dbReference type="SUPFAM" id="SSF88723">
    <property type="entry name" value="PIN domain-like"/>
    <property type="match status" value="1"/>
</dbReference>
<evidence type="ECO:0000313" key="1">
    <source>
        <dbReference type="EMBL" id="SFL65988.1"/>
    </source>
</evidence>
<gene>
    <name evidence="1" type="ORF">SAMN04490355_101290</name>
</gene>
<dbReference type="Proteomes" id="UP000199520">
    <property type="component" value="Unassembled WGS sequence"/>
</dbReference>
<evidence type="ECO:0000313" key="2">
    <source>
        <dbReference type="Proteomes" id="UP000199520"/>
    </source>
</evidence>
<keyword evidence="2" id="KW-1185">Reference proteome</keyword>
<dbReference type="RefSeq" id="WP_090935247.1">
    <property type="nucleotide sequence ID" value="NZ_FOTS01000012.1"/>
</dbReference>
<evidence type="ECO:0008006" key="3">
    <source>
        <dbReference type="Google" id="ProtNLM"/>
    </source>
</evidence>
<proteinExistence type="predicted"/>
<dbReference type="Gene3D" id="3.40.50.1010">
    <property type="entry name" value="5'-nuclease"/>
    <property type="match status" value="1"/>
</dbReference>